<evidence type="ECO:0000313" key="1">
    <source>
        <dbReference type="EMBL" id="KAJ7531586.1"/>
    </source>
</evidence>
<reference evidence="2" key="1">
    <citation type="journal article" date="2024" name="Proc. Natl. Acad. Sci. U.S.A.">
        <title>Extraordinary preservation of gene collinearity over three hundred million years revealed in homosporous lycophytes.</title>
        <authorList>
            <person name="Li C."/>
            <person name="Wickell D."/>
            <person name="Kuo L.Y."/>
            <person name="Chen X."/>
            <person name="Nie B."/>
            <person name="Liao X."/>
            <person name="Peng D."/>
            <person name="Ji J."/>
            <person name="Jenkins J."/>
            <person name="Williams M."/>
            <person name="Shu S."/>
            <person name="Plott C."/>
            <person name="Barry K."/>
            <person name="Rajasekar S."/>
            <person name="Grimwood J."/>
            <person name="Han X."/>
            <person name="Sun S."/>
            <person name="Hou Z."/>
            <person name="He W."/>
            <person name="Dai G."/>
            <person name="Sun C."/>
            <person name="Schmutz J."/>
            <person name="Leebens-Mack J.H."/>
            <person name="Li F.W."/>
            <person name="Wang L."/>
        </authorList>
    </citation>
    <scope>NUCLEOTIDE SEQUENCE [LARGE SCALE GENOMIC DNA]</scope>
    <source>
        <strain evidence="2">cv. PW_Plant_1</strain>
    </source>
</reference>
<name>A0ACC2BPB4_DIPCM</name>
<evidence type="ECO:0000313" key="2">
    <source>
        <dbReference type="Proteomes" id="UP001162992"/>
    </source>
</evidence>
<dbReference type="Proteomes" id="UP001162992">
    <property type="component" value="Chromosome 14"/>
</dbReference>
<sequence>MKHHPNFTIASSNFTTPVEDNHGSYLMHLLLGTPLQFFDAVIDTGSDLTWVQFEPCHQCYEQKGLIFEPQLSSSYKELSCSSSQCLNLQQRECNGGNCKYLYGYGDGTFSKGDFSTETVTMTTTTGDQQGINDFAFGCGHYNHMANEESDVVAQSGIVGLGDCSIETVTMTTTTGDQQGINDFAFGCGHYNHMANEESDVLAQSGIVGLGQSPVSLIAQLGSVIEQKFAYCLVSFDESSHITSKLLFGSVATINNPGVHSTPILKKAGSSHYYVGLNALSVGERRLQVNLPGGTIIDSGTTYTFLEGSAYAIVRDAFKAAIALPLAQAPANIKFDLCYNVEGRLGTYSIPTLSLHLTNTDFNPPPENYFELLEEENLLCLAMRSYEGVSIIGNTMQQNHHFEYDLVNSRLSFLRAPCGCARPSC</sequence>
<comment type="caution">
    <text evidence="1">The sequence shown here is derived from an EMBL/GenBank/DDBJ whole genome shotgun (WGS) entry which is preliminary data.</text>
</comment>
<protein>
    <submittedName>
        <fullName evidence="1">Uncharacterized protein</fullName>
    </submittedName>
</protein>
<proteinExistence type="predicted"/>
<dbReference type="EMBL" id="CM055105">
    <property type="protein sequence ID" value="KAJ7531586.1"/>
    <property type="molecule type" value="Genomic_DNA"/>
</dbReference>
<accession>A0ACC2BPB4</accession>
<gene>
    <name evidence="1" type="ORF">O6H91_14G049900</name>
</gene>
<organism evidence="1 2">
    <name type="scientific">Diphasiastrum complanatum</name>
    <name type="common">Issler's clubmoss</name>
    <name type="synonym">Lycopodium complanatum</name>
    <dbReference type="NCBI Taxonomy" id="34168"/>
    <lineage>
        <taxon>Eukaryota</taxon>
        <taxon>Viridiplantae</taxon>
        <taxon>Streptophyta</taxon>
        <taxon>Embryophyta</taxon>
        <taxon>Tracheophyta</taxon>
        <taxon>Lycopodiopsida</taxon>
        <taxon>Lycopodiales</taxon>
        <taxon>Lycopodiaceae</taxon>
        <taxon>Lycopodioideae</taxon>
        <taxon>Diphasiastrum</taxon>
    </lineage>
</organism>
<keyword evidence="2" id="KW-1185">Reference proteome</keyword>